<dbReference type="AlphaFoldDB" id="A0A6A2XUX7"/>
<evidence type="ECO:0000256" key="3">
    <source>
        <dbReference type="ARBA" id="ARBA00022729"/>
    </source>
</evidence>
<evidence type="ECO:0000256" key="1">
    <source>
        <dbReference type="ARBA" id="ARBA00011073"/>
    </source>
</evidence>
<sequence>MVVLTTLILVFPLVMPELPPPPLIFLWVPVLLMSILLFLALSPAESPNIGMSSVSARTPLPVTSWKTRVKLKQPKQLSSAKALNINRLEYCLGTTADIKAGCSVFFTDPSPGSTGSAINFSNLPRTETYPLAYGKDIAAKYSSISGARSCYPGSLDPAKVKGEVIVCLDSFPVVSRETKKLVAEDAGSKGLILIDENDRSAPFDSGPFPFAEVGSTIGSSTSTLTNEIPRHKPEPVMAYFSSRGPNLLTEHSQGVAILAAVIPKVEEGSTSICKKPPGYAIKSGTSMACPHVTGASAS</sequence>
<dbReference type="EMBL" id="VEPZ02001331">
    <property type="protein sequence ID" value="KAE8679483.1"/>
    <property type="molecule type" value="Genomic_DNA"/>
</dbReference>
<comment type="caution">
    <text evidence="9">The sequence shown here is derived from an EMBL/GenBank/DDBJ whole genome shotgun (WGS) entry which is preliminary data.</text>
</comment>
<dbReference type="InterPro" id="IPR000209">
    <property type="entry name" value="Peptidase_S8/S53_dom"/>
</dbReference>
<dbReference type="GO" id="GO:0006508">
    <property type="term" value="P:proteolysis"/>
    <property type="evidence" value="ECO:0007669"/>
    <property type="project" value="UniProtKB-KW"/>
</dbReference>
<name>A0A6A2XUX7_HIBSY</name>
<feature type="signal peptide" evidence="7">
    <location>
        <begin position="1"/>
        <end position="16"/>
    </location>
</feature>
<dbReference type="Gene3D" id="3.50.30.30">
    <property type="match status" value="1"/>
</dbReference>
<evidence type="ECO:0000256" key="5">
    <source>
        <dbReference type="ARBA" id="ARBA00022825"/>
    </source>
</evidence>
<evidence type="ECO:0000256" key="4">
    <source>
        <dbReference type="ARBA" id="ARBA00022801"/>
    </source>
</evidence>
<feature type="domain" description="Peptidase S8/S53" evidence="8">
    <location>
        <begin position="217"/>
        <end position="297"/>
    </location>
</feature>
<dbReference type="PROSITE" id="PS00138">
    <property type="entry name" value="SUBTILASE_SER"/>
    <property type="match status" value="1"/>
</dbReference>
<keyword evidence="6" id="KW-0812">Transmembrane</keyword>
<comment type="similarity">
    <text evidence="1">Belongs to the peptidase S8 family.</text>
</comment>
<evidence type="ECO:0000259" key="8">
    <source>
        <dbReference type="Pfam" id="PF00082"/>
    </source>
</evidence>
<keyword evidence="3 7" id="KW-0732">Signal</keyword>
<reference evidence="9" key="1">
    <citation type="submission" date="2019-09" db="EMBL/GenBank/DDBJ databases">
        <title>Draft genome information of white flower Hibiscus syriacus.</title>
        <authorList>
            <person name="Kim Y.-M."/>
        </authorList>
    </citation>
    <scope>NUCLEOTIDE SEQUENCE [LARGE SCALE GENOMIC DNA]</scope>
    <source>
        <strain evidence="9">YM2019G1</strain>
    </source>
</reference>
<evidence type="ECO:0000256" key="7">
    <source>
        <dbReference type="SAM" id="SignalP"/>
    </source>
</evidence>
<dbReference type="GO" id="GO:0004252">
    <property type="term" value="F:serine-type endopeptidase activity"/>
    <property type="evidence" value="ECO:0007669"/>
    <property type="project" value="InterPro"/>
</dbReference>
<evidence type="ECO:0000313" key="10">
    <source>
        <dbReference type="Proteomes" id="UP000436088"/>
    </source>
</evidence>
<evidence type="ECO:0000256" key="6">
    <source>
        <dbReference type="SAM" id="Phobius"/>
    </source>
</evidence>
<gene>
    <name evidence="9" type="ORF">F3Y22_tig00111402pilonHSYRG01545</name>
</gene>
<dbReference type="PANTHER" id="PTHR10795">
    <property type="entry name" value="PROPROTEIN CONVERTASE SUBTILISIN/KEXIN"/>
    <property type="match status" value="1"/>
</dbReference>
<organism evidence="9 10">
    <name type="scientific">Hibiscus syriacus</name>
    <name type="common">Rose of Sharon</name>
    <dbReference type="NCBI Taxonomy" id="106335"/>
    <lineage>
        <taxon>Eukaryota</taxon>
        <taxon>Viridiplantae</taxon>
        <taxon>Streptophyta</taxon>
        <taxon>Embryophyta</taxon>
        <taxon>Tracheophyta</taxon>
        <taxon>Spermatophyta</taxon>
        <taxon>Magnoliopsida</taxon>
        <taxon>eudicotyledons</taxon>
        <taxon>Gunneridae</taxon>
        <taxon>Pentapetalae</taxon>
        <taxon>rosids</taxon>
        <taxon>malvids</taxon>
        <taxon>Malvales</taxon>
        <taxon>Malvaceae</taxon>
        <taxon>Malvoideae</taxon>
        <taxon>Hibiscus</taxon>
    </lineage>
</organism>
<dbReference type="CDD" id="cd02120">
    <property type="entry name" value="PA_subtilisin_like"/>
    <property type="match status" value="1"/>
</dbReference>
<evidence type="ECO:0000313" key="9">
    <source>
        <dbReference type="EMBL" id="KAE8679483.1"/>
    </source>
</evidence>
<keyword evidence="10" id="KW-1185">Reference proteome</keyword>
<feature type="chain" id="PRO_5025514345" description="Peptidase S8/S53 domain-containing protein" evidence="7">
    <location>
        <begin position="17"/>
        <end position="298"/>
    </location>
</feature>
<dbReference type="InterPro" id="IPR036852">
    <property type="entry name" value="Peptidase_S8/S53_dom_sf"/>
</dbReference>
<feature type="transmembrane region" description="Helical" evidence="6">
    <location>
        <begin position="26"/>
        <end position="44"/>
    </location>
</feature>
<dbReference type="Pfam" id="PF00082">
    <property type="entry name" value="Peptidase_S8"/>
    <property type="match status" value="1"/>
</dbReference>
<keyword evidence="5" id="KW-0720">Serine protease</keyword>
<evidence type="ECO:0000256" key="2">
    <source>
        <dbReference type="ARBA" id="ARBA00022670"/>
    </source>
</evidence>
<dbReference type="SUPFAM" id="SSF52743">
    <property type="entry name" value="Subtilisin-like"/>
    <property type="match status" value="1"/>
</dbReference>
<dbReference type="InterPro" id="IPR023828">
    <property type="entry name" value="Peptidase_S8_Ser-AS"/>
</dbReference>
<keyword evidence="2" id="KW-0645">Protease</keyword>
<accession>A0A6A2XUX7</accession>
<keyword evidence="4" id="KW-0378">Hydrolase</keyword>
<dbReference type="Proteomes" id="UP000436088">
    <property type="component" value="Unassembled WGS sequence"/>
</dbReference>
<proteinExistence type="inferred from homology"/>
<keyword evidence="6" id="KW-1133">Transmembrane helix</keyword>
<dbReference type="InterPro" id="IPR045051">
    <property type="entry name" value="SBT"/>
</dbReference>
<dbReference type="Gene3D" id="3.40.50.200">
    <property type="entry name" value="Peptidase S8/S53 domain"/>
    <property type="match status" value="1"/>
</dbReference>
<keyword evidence="6" id="KW-0472">Membrane</keyword>
<protein>
    <recommendedName>
        <fullName evidence="8">Peptidase S8/S53 domain-containing protein</fullName>
    </recommendedName>
</protein>